<evidence type="ECO:0000313" key="2">
    <source>
        <dbReference type="Proteomes" id="UP001054945"/>
    </source>
</evidence>
<accession>A0AAV4SGG6</accession>
<keyword evidence="2" id="KW-1185">Reference proteome</keyword>
<proteinExistence type="predicted"/>
<comment type="caution">
    <text evidence="1">The sequence shown here is derived from an EMBL/GenBank/DDBJ whole genome shotgun (WGS) entry which is preliminary data.</text>
</comment>
<dbReference type="EMBL" id="BPLR01009507">
    <property type="protein sequence ID" value="GIY32429.1"/>
    <property type="molecule type" value="Genomic_DNA"/>
</dbReference>
<gene>
    <name evidence="1" type="ORF">CEXT_304821</name>
</gene>
<reference evidence="1 2" key="1">
    <citation type="submission" date="2021-06" db="EMBL/GenBank/DDBJ databases">
        <title>Caerostris extrusa draft genome.</title>
        <authorList>
            <person name="Kono N."/>
            <person name="Arakawa K."/>
        </authorList>
    </citation>
    <scope>NUCLEOTIDE SEQUENCE [LARGE SCALE GENOMIC DNA]</scope>
</reference>
<sequence>MGQLPAARVTPTRVLIHLVCDPFEIKNFTGRSKKTPLPTFQMIQMMLGHLKVDFLIGSSLVVLPEPNLSKSSYESIEQLEIGSKNDSTSLDKMVIKIFK</sequence>
<dbReference type="AlphaFoldDB" id="A0AAV4SGG6"/>
<evidence type="ECO:0000313" key="1">
    <source>
        <dbReference type="EMBL" id="GIY32429.1"/>
    </source>
</evidence>
<dbReference type="Proteomes" id="UP001054945">
    <property type="component" value="Unassembled WGS sequence"/>
</dbReference>
<name>A0AAV4SGG6_CAEEX</name>
<organism evidence="1 2">
    <name type="scientific">Caerostris extrusa</name>
    <name type="common">Bark spider</name>
    <name type="synonym">Caerostris bankana</name>
    <dbReference type="NCBI Taxonomy" id="172846"/>
    <lineage>
        <taxon>Eukaryota</taxon>
        <taxon>Metazoa</taxon>
        <taxon>Ecdysozoa</taxon>
        <taxon>Arthropoda</taxon>
        <taxon>Chelicerata</taxon>
        <taxon>Arachnida</taxon>
        <taxon>Araneae</taxon>
        <taxon>Araneomorphae</taxon>
        <taxon>Entelegynae</taxon>
        <taxon>Araneoidea</taxon>
        <taxon>Araneidae</taxon>
        <taxon>Caerostris</taxon>
    </lineage>
</organism>
<protein>
    <submittedName>
        <fullName evidence="1">Uncharacterized protein</fullName>
    </submittedName>
</protein>